<feature type="compositionally biased region" description="Acidic residues" evidence="1">
    <location>
        <begin position="198"/>
        <end position="208"/>
    </location>
</feature>
<feature type="non-terminal residue" evidence="2">
    <location>
        <position position="1"/>
    </location>
</feature>
<feature type="region of interest" description="Disordered" evidence="1">
    <location>
        <begin position="72"/>
        <end position="208"/>
    </location>
</feature>
<evidence type="ECO:0000313" key="3">
    <source>
        <dbReference type="Proteomes" id="UP000789405"/>
    </source>
</evidence>
<evidence type="ECO:0000256" key="1">
    <source>
        <dbReference type="SAM" id="MobiDB-lite"/>
    </source>
</evidence>
<feature type="compositionally biased region" description="Polar residues" evidence="1">
    <location>
        <begin position="78"/>
        <end position="91"/>
    </location>
</feature>
<reference evidence="2" key="1">
    <citation type="submission" date="2021-06" db="EMBL/GenBank/DDBJ databases">
        <authorList>
            <person name="Kallberg Y."/>
            <person name="Tangrot J."/>
            <person name="Rosling A."/>
        </authorList>
    </citation>
    <scope>NUCLEOTIDE SEQUENCE</scope>
    <source>
        <strain evidence="2">MA453B</strain>
    </source>
</reference>
<evidence type="ECO:0000313" key="2">
    <source>
        <dbReference type="EMBL" id="CAG8785243.1"/>
    </source>
</evidence>
<name>A0A9N9JNI5_9GLOM</name>
<dbReference type="EMBL" id="CAJVPY010023553">
    <property type="protein sequence ID" value="CAG8785243.1"/>
    <property type="molecule type" value="Genomic_DNA"/>
</dbReference>
<dbReference type="OrthoDB" id="2439449at2759"/>
<sequence length="524" mass="60306">LQNSLLALITSGNEMYEFFKRNSDKWNIIDFLNECYMEPFERKIYQYLRCLDTIAGRDKGKRKERAETLLNRYREASHSPSYKTNAGAQDPQTDRKKARKWEKERSSKQVHLHQPTFVDGTAITNGTNNGTINGTETFIKRDSSSIGRTLRRRNQVNYAESSLEEETDSDYENKPKRVKKESTQSLDRSSNSLPNLSDDNESDVSESDERESEAIIIKLGRLKKRLESQSRNEWIVGTINVSKKFKEYQMQLIDNVIEGKVKLAWNDKALTSIIVLVKQCPYSTFTSYEWKQVVNANPYIIKESVWANSFASSLSEACNNIAIGLDDNFISNGESDLSKKASRVFNNLSLLRPFFCGDSKDYEIRLDKSVNGSLRRPDFSCRIDNVAILNSEVKPLGCTELQKDKDFVKVHLRSKSSINQLLNKGGPNQSILFLNMGDDVNSYFMDLHYDGIYRSCPLLATKLVTERTLFPMLVLSIYHIDKIEQQVQRIANDYIDRRSSYYIPPEQVKYIIEELGSSEFKELL</sequence>
<gene>
    <name evidence="2" type="ORF">DERYTH_LOCUS20264</name>
</gene>
<organism evidence="2 3">
    <name type="scientific">Dentiscutata erythropus</name>
    <dbReference type="NCBI Taxonomy" id="1348616"/>
    <lineage>
        <taxon>Eukaryota</taxon>
        <taxon>Fungi</taxon>
        <taxon>Fungi incertae sedis</taxon>
        <taxon>Mucoromycota</taxon>
        <taxon>Glomeromycotina</taxon>
        <taxon>Glomeromycetes</taxon>
        <taxon>Diversisporales</taxon>
        <taxon>Gigasporaceae</taxon>
        <taxon>Dentiscutata</taxon>
    </lineage>
</organism>
<feature type="compositionally biased region" description="Low complexity" evidence="1">
    <location>
        <begin position="185"/>
        <end position="197"/>
    </location>
</feature>
<proteinExistence type="predicted"/>
<feature type="compositionally biased region" description="Low complexity" evidence="1">
    <location>
        <begin position="120"/>
        <end position="137"/>
    </location>
</feature>
<feature type="non-terminal residue" evidence="2">
    <location>
        <position position="524"/>
    </location>
</feature>
<accession>A0A9N9JNI5</accession>
<keyword evidence="3" id="KW-1185">Reference proteome</keyword>
<comment type="caution">
    <text evidence="2">The sequence shown here is derived from an EMBL/GenBank/DDBJ whole genome shotgun (WGS) entry which is preliminary data.</text>
</comment>
<protein>
    <submittedName>
        <fullName evidence="2">11074_t:CDS:1</fullName>
    </submittedName>
</protein>
<dbReference type="AlphaFoldDB" id="A0A9N9JNI5"/>
<dbReference type="Proteomes" id="UP000789405">
    <property type="component" value="Unassembled WGS sequence"/>
</dbReference>